<name>A0A0B8Q365_9VIBR</name>
<reference evidence="2 3" key="1">
    <citation type="submission" date="2015-01" db="EMBL/GenBank/DDBJ databases">
        <title>Vibrio sp. C94 JCM 19241 whole genome shotgun sequence.</title>
        <authorList>
            <person name="Sawabe T."/>
            <person name="Meirelles P."/>
            <person name="Feng G."/>
            <person name="Sayaka M."/>
            <person name="Hattori M."/>
            <person name="Ohkuma M."/>
        </authorList>
    </citation>
    <scope>NUCLEOTIDE SEQUENCE [LARGE SCALE GENOMIC DNA]</scope>
    <source>
        <strain evidence="3">JCM 19241</strain>
    </source>
</reference>
<protein>
    <recommendedName>
        <fullName evidence="1">Carboxymuconolactone decarboxylase-like domain-containing protein</fullName>
    </recommendedName>
</protein>
<accession>A0A0B8Q365</accession>
<evidence type="ECO:0000313" key="3">
    <source>
        <dbReference type="Proteomes" id="UP000031666"/>
    </source>
</evidence>
<dbReference type="EMBL" id="BBSC01000002">
    <property type="protein sequence ID" value="GAM74010.1"/>
    <property type="molecule type" value="Genomic_DNA"/>
</dbReference>
<dbReference type="InterPro" id="IPR029032">
    <property type="entry name" value="AhpD-like"/>
</dbReference>
<sequence>MKTPAETNIDQIELLKKLLADSNENNANAIAYAAWAAALTTGSELVVKLVEETIGSLSESAMRDVKFAVARMGVTNPYFMARQFFPLPAGGTLAALNFRTFAEIKVNNALAYHHACVAISLINGGFMCLKDHASQLKNAGVSDSDIDATMRIAAAAHSLNLISKLPR</sequence>
<dbReference type="Proteomes" id="UP000031666">
    <property type="component" value="Unassembled WGS sequence"/>
</dbReference>
<dbReference type="AlphaFoldDB" id="A0A0B8Q365"/>
<reference evidence="2 3" key="2">
    <citation type="submission" date="2015-01" db="EMBL/GenBank/DDBJ databases">
        <authorList>
            <consortium name="NBRP consortium"/>
            <person name="Sawabe T."/>
            <person name="Meirelles P."/>
            <person name="Feng G."/>
            <person name="Sayaka M."/>
            <person name="Hattori M."/>
            <person name="Ohkuma M."/>
        </authorList>
    </citation>
    <scope>NUCLEOTIDE SEQUENCE [LARGE SCALE GENOMIC DNA]</scope>
    <source>
        <strain evidence="3">JCM 19241</strain>
    </source>
</reference>
<dbReference type="GO" id="GO:0051920">
    <property type="term" value="F:peroxiredoxin activity"/>
    <property type="evidence" value="ECO:0007669"/>
    <property type="project" value="InterPro"/>
</dbReference>
<feature type="domain" description="Carboxymuconolactone decarboxylase-like" evidence="1">
    <location>
        <begin position="116"/>
        <end position="157"/>
    </location>
</feature>
<organism evidence="2 3">
    <name type="scientific">Vibrio ishigakensis</name>
    <dbReference type="NCBI Taxonomy" id="1481914"/>
    <lineage>
        <taxon>Bacteria</taxon>
        <taxon>Pseudomonadati</taxon>
        <taxon>Pseudomonadota</taxon>
        <taxon>Gammaproteobacteria</taxon>
        <taxon>Vibrionales</taxon>
        <taxon>Vibrionaceae</taxon>
        <taxon>Vibrio</taxon>
    </lineage>
</organism>
<dbReference type="SUPFAM" id="SSF69118">
    <property type="entry name" value="AhpD-like"/>
    <property type="match status" value="1"/>
</dbReference>
<evidence type="ECO:0000313" key="2">
    <source>
        <dbReference type="EMBL" id="GAM74010.1"/>
    </source>
</evidence>
<gene>
    <name evidence="2" type="ORF">JCM19241_5206</name>
</gene>
<dbReference type="Pfam" id="PF02627">
    <property type="entry name" value="CMD"/>
    <property type="match status" value="1"/>
</dbReference>
<proteinExistence type="predicted"/>
<dbReference type="Gene3D" id="1.20.1290.10">
    <property type="entry name" value="AhpD-like"/>
    <property type="match status" value="1"/>
</dbReference>
<dbReference type="InterPro" id="IPR003779">
    <property type="entry name" value="CMD-like"/>
</dbReference>
<dbReference type="STRING" id="1481914.JCM19241_5206"/>
<evidence type="ECO:0000259" key="1">
    <source>
        <dbReference type="Pfam" id="PF02627"/>
    </source>
</evidence>
<comment type="caution">
    <text evidence="2">The sequence shown here is derived from an EMBL/GenBank/DDBJ whole genome shotgun (WGS) entry which is preliminary data.</text>
</comment>